<dbReference type="RefSeq" id="WP_071112920.1">
    <property type="nucleotide sequence ID" value="NZ_MKCT01000017.1"/>
</dbReference>
<organism evidence="2 3">
    <name type="scientific">Chromobacterium sphagni</name>
    <dbReference type="NCBI Taxonomy" id="1903179"/>
    <lineage>
        <taxon>Bacteria</taxon>
        <taxon>Pseudomonadati</taxon>
        <taxon>Pseudomonadota</taxon>
        <taxon>Betaproteobacteria</taxon>
        <taxon>Neisseriales</taxon>
        <taxon>Chromobacteriaceae</taxon>
        <taxon>Chromobacterium</taxon>
    </lineage>
</organism>
<name>A0ABX3CEE7_9NEIS</name>
<evidence type="ECO:0000313" key="3">
    <source>
        <dbReference type="Proteomes" id="UP000180280"/>
    </source>
</evidence>
<sequence length="67" mass="7000">MITVEFVKPHGMYTPGDVAGFEDHEKADALQAAGVARLHGEEAEGEPESKPVPAKSKAKVQPASEGA</sequence>
<evidence type="ECO:0000256" key="1">
    <source>
        <dbReference type="SAM" id="MobiDB-lite"/>
    </source>
</evidence>
<accession>A0ABX3CEE7</accession>
<evidence type="ECO:0000313" key="2">
    <source>
        <dbReference type="EMBL" id="OHX20503.1"/>
    </source>
</evidence>
<reference evidence="2 3" key="1">
    <citation type="submission" date="2016-09" db="EMBL/GenBank/DDBJ databases">
        <title>Chromobacterium muskegensis sp. nov., an insecticidal bacterium isolated from Sphagnum bogs.</title>
        <authorList>
            <person name="Sparks M.E."/>
            <person name="Blackburn M.B."/>
            <person name="Gundersen-Rindal D.E."/>
            <person name="Mitchell A."/>
            <person name="Farrar R."/>
            <person name="Kuhar D."/>
        </authorList>
    </citation>
    <scope>NUCLEOTIDE SEQUENCE [LARGE SCALE GENOMIC DNA]</scope>
    <source>
        <strain evidence="2 3">14B-1</strain>
    </source>
</reference>
<dbReference type="EMBL" id="MKCT01000017">
    <property type="protein sequence ID" value="OHX20503.1"/>
    <property type="molecule type" value="Genomic_DNA"/>
</dbReference>
<keyword evidence="3" id="KW-1185">Reference proteome</keyword>
<gene>
    <name evidence="2" type="ORF">BI344_08565</name>
</gene>
<proteinExistence type="predicted"/>
<dbReference type="Proteomes" id="UP000180280">
    <property type="component" value="Unassembled WGS sequence"/>
</dbReference>
<comment type="caution">
    <text evidence="2">The sequence shown here is derived from an EMBL/GenBank/DDBJ whole genome shotgun (WGS) entry which is preliminary data.</text>
</comment>
<protein>
    <recommendedName>
        <fullName evidence="4">Phage protein</fullName>
    </recommendedName>
</protein>
<evidence type="ECO:0008006" key="4">
    <source>
        <dbReference type="Google" id="ProtNLM"/>
    </source>
</evidence>
<feature type="region of interest" description="Disordered" evidence="1">
    <location>
        <begin position="38"/>
        <end position="67"/>
    </location>
</feature>